<proteinExistence type="inferred from homology"/>
<protein>
    <recommendedName>
        <fullName evidence="15">Pyruvate decarboxylase</fullName>
    </recommendedName>
</protein>
<dbReference type="CDD" id="cd07038">
    <property type="entry name" value="TPP_PYR_PDC_IPDC_like"/>
    <property type="match status" value="1"/>
</dbReference>
<evidence type="ECO:0000259" key="10">
    <source>
        <dbReference type="Pfam" id="PF00205"/>
    </source>
</evidence>
<dbReference type="HOGENOM" id="CLU_013748_0_2_1"/>
<feature type="binding site" evidence="8">
    <location>
        <position position="543"/>
    </location>
    <ligand>
        <name>Mg(2+)</name>
        <dbReference type="ChEBI" id="CHEBI:18420"/>
    </ligand>
</feature>
<dbReference type="GO" id="GO:0000287">
    <property type="term" value="F:magnesium ion binding"/>
    <property type="evidence" value="ECO:0007669"/>
    <property type="project" value="InterPro"/>
</dbReference>
<evidence type="ECO:0000259" key="11">
    <source>
        <dbReference type="Pfam" id="PF02775"/>
    </source>
</evidence>
<dbReference type="FunFam" id="3.40.50.970:FF:000024">
    <property type="entry name" value="Pyruvate decarboxylase isozyme"/>
    <property type="match status" value="1"/>
</dbReference>
<dbReference type="Pfam" id="PF02775">
    <property type="entry name" value="TPP_enzyme_C"/>
    <property type="match status" value="1"/>
</dbReference>
<evidence type="ECO:0000256" key="9">
    <source>
        <dbReference type="RuleBase" id="RU362132"/>
    </source>
</evidence>
<evidence type="ECO:0000256" key="8">
    <source>
        <dbReference type="PIRSR" id="PIRSR036565-2"/>
    </source>
</evidence>
<dbReference type="InterPro" id="IPR029035">
    <property type="entry name" value="DHS-like_NAD/FAD-binding_dom"/>
</dbReference>
<dbReference type="GO" id="GO:0004737">
    <property type="term" value="F:pyruvate decarboxylase activity"/>
    <property type="evidence" value="ECO:0007669"/>
    <property type="project" value="TreeGrafter"/>
</dbReference>
<feature type="domain" description="Thiamine pyrophosphate enzyme central" evidence="10">
    <location>
        <begin position="249"/>
        <end position="364"/>
    </location>
</feature>
<evidence type="ECO:0000256" key="3">
    <source>
        <dbReference type="ARBA" id="ARBA00022723"/>
    </source>
</evidence>
<dbReference type="GeneID" id="14493364"/>
<reference evidence="13 14" key="1">
    <citation type="journal article" date="2011" name="Proc. Natl. Acad. Sci. U.S.A.">
        <title>Evolutionary erosion of yeast sex chromosomes by mating-type switching accidents.</title>
        <authorList>
            <person name="Gordon J.L."/>
            <person name="Armisen D."/>
            <person name="Proux-Wera E."/>
            <person name="Oheigeartaigh S.S."/>
            <person name="Byrne K.P."/>
            <person name="Wolfe K.H."/>
        </authorList>
    </citation>
    <scope>NUCLEOTIDE SEQUENCE [LARGE SCALE GENOMIC DNA]</scope>
    <source>
        <strain evidence="14">ATCC 34711 / CBS 6284 / DSM 70876 / NBRC 10599 / NRRL Y-10934 / UCD 77-7</strain>
    </source>
</reference>
<keyword evidence="6 9" id="KW-0786">Thiamine pyrophosphate</keyword>
<dbReference type="AlphaFoldDB" id="I2GWD2"/>
<keyword evidence="5 8" id="KW-0460">Magnesium</keyword>
<feature type="domain" description="Thiamine pyrophosphate enzyme N-terminal TPP-binding" evidence="12">
    <location>
        <begin position="29"/>
        <end position="135"/>
    </location>
</feature>
<keyword evidence="14" id="KW-1185">Reference proteome</keyword>
<organism evidence="13 14">
    <name type="scientific">Henningerozyma blattae (strain ATCC 34711 / CBS 6284 / DSM 70876 / NBRC 10599 / NRRL Y-10934 / UCD 77-7)</name>
    <name type="common">Yeast</name>
    <name type="synonym">Tetrapisispora blattae</name>
    <dbReference type="NCBI Taxonomy" id="1071380"/>
    <lineage>
        <taxon>Eukaryota</taxon>
        <taxon>Fungi</taxon>
        <taxon>Dikarya</taxon>
        <taxon>Ascomycota</taxon>
        <taxon>Saccharomycotina</taxon>
        <taxon>Saccharomycetes</taxon>
        <taxon>Saccharomycetales</taxon>
        <taxon>Saccharomycetaceae</taxon>
        <taxon>Henningerozyma</taxon>
    </lineage>
</organism>
<dbReference type="eggNOG" id="KOG1184">
    <property type="taxonomic scope" value="Eukaryota"/>
</dbReference>
<dbReference type="GO" id="GO:0030976">
    <property type="term" value="F:thiamine pyrophosphate binding"/>
    <property type="evidence" value="ECO:0007669"/>
    <property type="project" value="InterPro"/>
</dbReference>
<evidence type="ECO:0000313" key="13">
    <source>
        <dbReference type="EMBL" id="CCH58434.1"/>
    </source>
</evidence>
<dbReference type="Proteomes" id="UP000002866">
    <property type="component" value="Chromosome 1"/>
</dbReference>
<dbReference type="InParanoid" id="I2GWD2"/>
<dbReference type="PIRSF" id="PIRSF036565">
    <property type="entry name" value="Pyruvt_ip_decrb"/>
    <property type="match status" value="1"/>
</dbReference>
<dbReference type="KEGG" id="tbl:TBLA_0A06420"/>
<dbReference type="EMBL" id="HE806316">
    <property type="protein sequence ID" value="CCH58434.1"/>
    <property type="molecule type" value="Genomic_DNA"/>
</dbReference>
<evidence type="ECO:0000256" key="2">
    <source>
        <dbReference type="ARBA" id="ARBA00007812"/>
    </source>
</evidence>
<evidence type="ECO:0000256" key="7">
    <source>
        <dbReference type="ARBA" id="ARBA00023239"/>
    </source>
</evidence>
<dbReference type="Gene3D" id="3.40.50.1220">
    <property type="entry name" value="TPP-binding domain"/>
    <property type="match status" value="1"/>
</dbReference>
<dbReference type="Gene3D" id="3.40.50.970">
    <property type="match status" value="2"/>
</dbReference>
<dbReference type="PANTHER" id="PTHR43452">
    <property type="entry name" value="PYRUVATE DECARBOXYLASE"/>
    <property type="match status" value="1"/>
</dbReference>
<evidence type="ECO:0000313" key="14">
    <source>
        <dbReference type="Proteomes" id="UP000002866"/>
    </source>
</evidence>
<evidence type="ECO:0008006" key="15">
    <source>
        <dbReference type="Google" id="ProtNLM"/>
    </source>
</evidence>
<evidence type="ECO:0000256" key="6">
    <source>
        <dbReference type="ARBA" id="ARBA00023052"/>
    </source>
</evidence>
<keyword evidence="4" id="KW-0210">Decarboxylase</keyword>
<dbReference type="PANTHER" id="PTHR43452:SF3">
    <property type="entry name" value="TRANSAMINATED AMINO ACID DECARBOXYLASE"/>
    <property type="match status" value="1"/>
</dbReference>
<sequence>MTPVTEKVESPFPTRARDGSDVCELLPLGEYLYLKLAQIGTKTIFGVPGDFNLSLLELLYTQKVKDSGLKWVGCCNELNAAYAADGYSRYTNRVGCVVTTYGVGELSALNGIAGAFAENIKLLHVVGVPPTKYNTLNHNIHHLVPRLKYSNLLAPNKEVYMEMVNEKVCCFYANITDLNQARWQIEIAIKHIFQYNLPAYIFIPTDFQDALIPISVNEHLSREDIMPIEEIVEIPLLPSLEMVSVCDYILSLLYSSKTPCIIGDILVERFGVTKQINDLIHKTKLWNFSTFMSKGVLNESNPYYQGVYFGKLSQDHIVKKIQMCDLIIHFGVVENEINTGYYSFNYKPDSVLIQIHPDYVRITQFQHNIRTDYKGIEFRTFVDMVTKGVQPNSINTTYNRLFSPSSHAYLFPLEQEEDGPISHDYLETIIPRYINPGDVVVCETGSIQFTMVNTRLSSDVEYITQGFYLSIGMAIPASLGIGMAMRDYPNLHLSKKSSHSNVPPNYKPRLILLEGDGAAQMTVQEITNIIKYKIPIEILLLNNQGYTIERAIKGADKEFNDICEWNWPQLLNGLGGNLDETKNKYKFFSTTELYEKLKQLKDYPGKETFSFVEVILNKLNIPTTLIKMASELEHKETK</sequence>
<keyword evidence="3 8" id="KW-0479">Metal-binding</keyword>
<dbReference type="GO" id="GO:0005829">
    <property type="term" value="C:cytosol"/>
    <property type="evidence" value="ECO:0007669"/>
    <property type="project" value="TreeGrafter"/>
</dbReference>
<dbReference type="InterPro" id="IPR012001">
    <property type="entry name" value="Thiamin_PyroP_enz_TPP-bd_dom"/>
</dbReference>
<dbReference type="SUPFAM" id="SSF52518">
    <property type="entry name" value="Thiamin diphosphate-binding fold (THDP-binding)"/>
    <property type="match status" value="2"/>
</dbReference>
<dbReference type="InterPro" id="IPR012110">
    <property type="entry name" value="PDC/IPDC-like"/>
</dbReference>
<evidence type="ECO:0000256" key="1">
    <source>
        <dbReference type="ARBA" id="ARBA00001964"/>
    </source>
</evidence>
<dbReference type="InterPro" id="IPR029061">
    <property type="entry name" value="THDP-binding"/>
</dbReference>
<dbReference type="RefSeq" id="XP_004177953.1">
    <property type="nucleotide sequence ID" value="XM_004177905.1"/>
</dbReference>
<dbReference type="InterPro" id="IPR047213">
    <property type="entry name" value="TPP_PYR_PDC_IPDC-like"/>
</dbReference>
<evidence type="ECO:0000259" key="12">
    <source>
        <dbReference type="Pfam" id="PF02776"/>
    </source>
</evidence>
<name>I2GWD2_HENB6</name>
<feature type="binding site" evidence="8">
    <location>
        <position position="516"/>
    </location>
    <ligand>
        <name>Mg(2+)</name>
        <dbReference type="ChEBI" id="CHEBI:18420"/>
    </ligand>
</feature>
<dbReference type="SUPFAM" id="SSF52467">
    <property type="entry name" value="DHS-like NAD/FAD-binding domain"/>
    <property type="match status" value="1"/>
</dbReference>
<dbReference type="InterPro" id="IPR011766">
    <property type="entry name" value="TPP_enzyme_TPP-bd"/>
</dbReference>
<gene>
    <name evidence="13" type="primary">TBLA0A06420</name>
    <name evidence="13" type="ORF">TBLA_0A06420</name>
</gene>
<evidence type="ECO:0000256" key="5">
    <source>
        <dbReference type="ARBA" id="ARBA00022842"/>
    </source>
</evidence>
<accession>I2GWD2</accession>
<comment type="cofactor">
    <cofactor evidence="8">
        <name>Mg(2+)</name>
        <dbReference type="ChEBI" id="CHEBI:18420"/>
    </cofactor>
    <text evidence="8">Binds 1 Mg(2+) per subunit.</text>
</comment>
<dbReference type="GO" id="GO:0000949">
    <property type="term" value="P:aromatic amino acid family catabolic process to alcohol via Ehrlich pathway"/>
    <property type="evidence" value="ECO:0007669"/>
    <property type="project" value="TreeGrafter"/>
</dbReference>
<dbReference type="CDD" id="cd02005">
    <property type="entry name" value="TPP_PDC_IPDC"/>
    <property type="match status" value="1"/>
</dbReference>
<comment type="cofactor">
    <cofactor evidence="1">
        <name>thiamine diphosphate</name>
        <dbReference type="ChEBI" id="CHEBI:58937"/>
    </cofactor>
</comment>
<dbReference type="InterPro" id="IPR047214">
    <property type="entry name" value="TPP_PDC_IPDC"/>
</dbReference>
<comment type="similarity">
    <text evidence="2 9">Belongs to the TPP enzyme family.</text>
</comment>
<feature type="domain" description="Thiamine pyrophosphate enzyme TPP-binding" evidence="11">
    <location>
        <begin position="444"/>
        <end position="551"/>
    </location>
</feature>
<dbReference type="Pfam" id="PF00205">
    <property type="entry name" value="TPP_enzyme_M"/>
    <property type="match status" value="1"/>
</dbReference>
<dbReference type="GO" id="GO:0005634">
    <property type="term" value="C:nucleus"/>
    <property type="evidence" value="ECO:0007669"/>
    <property type="project" value="TreeGrafter"/>
</dbReference>
<keyword evidence="7" id="KW-0456">Lyase</keyword>
<dbReference type="InterPro" id="IPR012000">
    <property type="entry name" value="Thiamin_PyroP_enz_cen_dom"/>
</dbReference>
<dbReference type="Pfam" id="PF02776">
    <property type="entry name" value="TPP_enzyme_N"/>
    <property type="match status" value="1"/>
</dbReference>
<dbReference type="STRING" id="1071380.I2GWD2"/>
<evidence type="ECO:0000256" key="4">
    <source>
        <dbReference type="ARBA" id="ARBA00022793"/>
    </source>
</evidence>
<dbReference type="OrthoDB" id="308383at2759"/>
<feature type="binding site" evidence="8">
    <location>
        <position position="545"/>
    </location>
    <ligand>
        <name>Mg(2+)</name>
        <dbReference type="ChEBI" id="CHEBI:18420"/>
    </ligand>
</feature>